<sequence>QGIFCLLPSCCCDWHFIYALTIKFKLLSKLQEFLSVLKNDISFSRLVFQFVFQDVHDGEVLCVKWSYGGGLFASGGSDRKIRTSSIAGKLRYLSCLTGCNQSVTTVDFSTDEGLILAGSNDYAVRIWTVVDQRLRHSFNGHGNKVLTAKFSADQLKIVSGSNDRTIKVWDVHSSACNYLVLIYLIFPLGALHFISGHFDGKIRVWDSRSSKPVSIYDMNDKVTSLDLSSGTCDADDTLSFLSDEDFKIGYDQARAIFSPEDRYCTCGSSNCNLFIWNVNSTKLEKTLSGVHTIPFFSACITACAWHPRGGVLASCDKHKTICLWSRY</sequence>
<evidence type="ECO:0000313" key="6">
    <source>
        <dbReference type="WBParaSite" id="SBAD_0000188201-mRNA-1"/>
    </source>
</evidence>
<dbReference type="WBParaSite" id="SBAD_0000188201-mRNA-1">
    <property type="protein sequence ID" value="SBAD_0000188201-mRNA-1"/>
    <property type="gene ID" value="SBAD_0000188201"/>
</dbReference>
<dbReference type="Proteomes" id="UP000270296">
    <property type="component" value="Unassembled WGS sequence"/>
</dbReference>
<dbReference type="GO" id="GO:0034045">
    <property type="term" value="C:phagophore assembly site membrane"/>
    <property type="evidence" value="ECO:0007669"/>
    <property type="project" value="TreeGrafter"/>
</dbReference>
<gene>
    <name evidence="4" type="ORF">SBAD_LOCUS1794</name>
</gene>
<dbReference type="SUPFAM" id="SSF50978">
    <property type="entry name" value="WD40 repeat-like"/>
    <property type="match status" value="1"/>
</dbReference>
<dbReference type="GO" id="GO:0000045">
    <property type="term" value="P:autophagosome assembly"/>
    <property type="evidence" value="ECO:0007669"/>
    <property type="project" value="InterPro"/>
</dbReference>
<proteinExistence type="predicted"/>
<accession>A0A183IDV0</accession>
<dbReference type="PANTHER" id="PTHR19878:SF8">
    <property type="entry name" value="AUTOPHAGY-RELATED 16, ISOFORM F"/>
    <property type="match status" value="1"/>
</dbReference>
<dbReference type="OrthoDB" id="6262491at2759"/>
<dbReference type="InterPro" id="IPR019775">
    <property type="entry name" value="WD40_repeat_CS"/>
</dbReference>
<dbReference type="InterPro" id="IPR036322">
    <property type="entry name" value="WD40_repeat_dom_sf"/>
</dbReference>
<dbReference type="PROSITE" id="PS00678">
    <property type="entry name" value="WD_REPEATS_1"/>
    <property type="match status" value="1"/>
</dbReference>
<dbReference type="PRINTS" id="PR00320">
    <property type="entry name" value="GPROTEINBRPT"/>
</dbReference>
<keyword evidence="5" id="KW-1185">Reference proteome</keyword>
<keyword evidence="1 3" id="KW-0853">WD repeat</keyword>
<feature type="repeat" description="WD" evidence="3">
    <location>
        <begin position="138"/>
        <end position="179"/>
    </location>
</feature>
<dbReference type="InterPro" id="IPR001680">
    <property type="entry name" value="WD40_rpt"/>
</dbReference>
<dbReference type="AlphaFoldDB" id="A0A183IDV0"/>
<dbReference type="InterPro" id="IPR020472">
    <property type="entry name" value="WD40_PAC1"/>
</dbReference>
<dbReference type="InterPro" id="IPR015943">
    <property type="entry name" value="WD40/YVTN_repeat-like_dom_sf"/>
</dbReference>
<keyword evidence="2" id="KW-0677">Repeat</keyword>
<evidence type="ECO:0000313" key="5">
    <source>
        <dbReference type="Proteomes" id="UP000270296"/>
    </source>
</evidence>
<feature type="repeat" description="WD" evidence="3">
    <location>
        <begin position="193"/>
        <end position="215"/>
    </location>
</feature>
<feature type="repeat" description="WD" evidence="3">
    <location>
        <begin position="96"/>
        <end position="137"/>
    </location>
</feature>
<name>A0A183IDV0_9BILA</name>
<dbReference type="Pfam" id="PF00400">
    <property type="entry name" value="WD40"/>
    <property type="match status" value="4"/>
</dbReference>
<evidence type="ECO:0000256" key="1">
    <source>
        <dbReference type="ARBA" id="ARBA00022574"/>
    </source>
</evidence>
<evidence type="ECO:0000256" key="2">
    <source>
        <dbReference type="ARBA" id="ARBA00022737"/>
    </source>
</evidence>
<dbReference type="GO" id="GO:0034274">
    <property type="term" value="C:Atg12-Atg5-Atg16 complex"/>
    <property type="evidence" value="ECO:0007669"/>
    <property type="project" value="TreeGrafter"/>
</dbReference>
<organism evidence="6">
    <name type="scientific">Soboliphyme baturini</name>
    <dbReference type="NCBI Taxonomy" id="241478"/>
    <lineage>
        <taxon>Eukaryota</taxon>
        <taxon>Metazoa</taxon>
        <taxon>Ecdysozoa</taxon>
        <taxon>Nematoda</taxon>
        <taxon>Enoplea</taxon>
        <taxon>Dorylaimia</taxon>
        <taxon>Dioctophymatida</taxon>
        <taxon>Dioctophymatoidea</taxon>
        <taxon>Soboliphymatidae</taxon>
        <taxon>Soboliphyme</taxon>
    </lineage>
</organism>
<evidence type="ECO:0000313" key="4">
    <source>
        <dbReference type="EMBL" id="VDO95508.1"/>
    </source>
</evidence>
<dbReference type="PROSITE" id="PS50294">
    <property type="entry name" value="WD_REPEATS_REGION"/>
    <property type="match status" value="2"/>
</dbReference>
<dbReference type="PROSITE" id="PS50082">
    <property type="entry name" value="WD_REPEATS_2"/>
    <property type="match status" value="3"/>
</dbReference>
<evidence type="ECO:0000256" key="3">
    <source>
        <dbReference type="PROSITE-ProRule" id="PRU00221"/>
    </source>
</evidence>
<dbReference type="InterPro" id="IPR045160">
    <property type="entry name" value="ATG16"/>
</dbReference>
<dbReference type="EMBL" id="UZAM01006955">
    <property type="protein sequence ID" value="VDO95508.1"/>
    <property type="molecule type" value="Genomic_DNA"/>
</dbReference>
<reference evidence="4 5" key="2">
    <citation type="submission" date="2018-11" db="EMBL/GenBank/DDBJ databases">
        <authorList>
            <consortium name="Pathogen Informatics"/>
        </authorList>
    </citation>
    <scope>NUCLEOTIDE SEQUENCE [LARGE SCALE GENOMIC DNA]</scope>
</reference>
<dbReference type="PANTHER" id="PTHR19878">
    <property type="entry name" value="AUTOPHAGY PROTEIN 16-LIKE"/>
    <property type="match status" value="1"/>
</dbReference>
<dbReference type="GO" id="GO:0043495">
    <property type="term" value="F:protein-membrane adaptor activity"/>
    <property type="evidence" value="ECO:0007669"/>
    <property type="project" value="TreeGrafter"/>
</dbReference>
<dbReference type="SMART" id="SM00320">
    <property type="entry name" value="WD40"/>
    <property type="match status" value="6"/>
</dbReference>
<reference evidence="6" key="1">
    <citation type="submission" date="2016-06" db="UniProtKB">
        <authorList>
            <consortium name="WormBaseParasite"/>
        </authorList>
    </citation>
    <scope>IDENTIFICATION</scope>
</reference>
<dbReference type="GO" id="GO:0000421">
    <property type="term" value="C:autophagosome membrane"/>
    <property type="evidence" value="ECO:0007669"/>
    <property type="project" value="TreeGrafter"/>
</dbReference>
<dbReference type="Gene3D" id="2.130.10.10">
    <property type="entry name" value="YVTN repeat-like/Quinoprotein amine dehydrogenase"/>
    <property type="match status" value="2"/>
</dbReference>
<protein>
    <submittedName>
        <fullName evidence="6">WD_REPEATS_REGION domain-containing protein</fullName>
    </submittedName>
</protein>